<reference evidence="2 3" key="1">
    <citation type="submission" date="2022-04" db="EMBL/GenBank/DDBJ databases">
        <title>Genome diversity in the genus Frankia.</title>
        <authorList>
            <person name="Carlos-Shanley C."/>
            <person name="Hahn D."/>
        </authorList>
    </citation>
    <scope>NUCLEOTIDE SEQUENCE [LARGE SCALE GENOMIC DNA]</scope>
    <source>
        <strain evidence="2 3">Ag45/Mut15</strain>
    </source>
</reference>
<keyword evidence="1" id="KW-0812">Transmembrane</keyword>
<keyword evidence="3" id="KW-1185">Reference proteome</keyword>
<feature type="transmembrane region" description="Helical" evidence="1">
    <location>
        <begin position="109"/>
        <end position="131"/>
    </location>
</feature>
<dbReference type="EMBL" id="JALKFT010000067">
    <property type="protein sequence ID" value="MCK9879080.1"/>
    <property type="molecule type" value="Genomic_DNA"/>
</dbReference>
<feature type="transmembrane region" description="Helical" evidence="1">
    <location>
        <begin position="77"/>
        <end position="97"/>
    </location>
</feature>
<protein>
    <submittedName>
        <fullName evidence="2">Uncharacterized protein</fullName>
    </submittedName>
</protein>
<sequence>MGKRMQSELGVLSVRRISNVLLFCAISLIPWIFFLGIFQGSGTYVIRRWGLAWMGLDVMEVLALVITAALLRRRSIFASPAAAVSSTLFFTDAWFDVVTAKSGGDYAEALLLMCVAEIPLAGLCLAVSVGVTSRFAQLPRADR</sequence>
<evidence type="ECO:0000313" key="2">
    <source>
        <dbReference type="EMBL" id="MCK9879080.1"/>
    </source>
</evidence>
<evidence type="ECO:0000313" key="3">
    <source>
        <dbReference type="Proteomes" id="UP001201873"/>
    </source>
</evidence>
<comment type="caution">
    <text evidence="2">The sequence shown here is derived from an EMBL/GenBank/DDBJ whole genome shotgun (WGS) entry which is preliminary data.</text>
</comment>
<keyword evidence="1" id="KW-1133">Transmembrane helix</keyword>
<dbReference type="RefSeq" id="WP_248827127.1">
    <property type="nucleotide sequence ID" value="NZ_JALKFT010000067.1"/>
</dbReference>
<organism evidence="2 3">
    <name type="scientific">Frankia umida</name>
    <dbReference type="NCBI Taxonomy" id="573489"/>
    <lineage>
        <taxon>Bacteria</taxon>
        <taxon>Bacillati</taxon>
        <taxon>Actinomycetota</taxon>
        <taxon>Actinomycetes</taxon>
        <taxon>Frankiales</taxon>
        <taxon>Frankiaceae</taxon>
        <taxon>Frankia</taxon>
    </lineage>
</organism>
<accession>A0ABT0K5L7</accession>
<proteinExistence type="predicted"/>
<keyword evidence="1" id="KW-0472">Membrane</keyword>
<evidence type="ECO:0000256" key="1">
    <source>
        <dbReference type="SAM" id="Phobius"/>
    </source>
</evidence>
<gene>
    <name evidence="2" type="ORF">MXD59_25535</name>
</gene>
<dbReference type="Proteomes" id="UP001201873">
    <property type="component" value="Unassembled WGS sequence"/>
</dbReference>
<name>A0ABT0K5L7_9ACTN</name>
<feature type="transmembrane region" description="Helical" evidence="1">
    <location>
        <begin position="20"/>
        <end position="38"/>
    </location>
</feature>
<feature type="transmembrane region" description="Helical" evidence="1">
    <location>
        <begin position="50"/>
        <end position="70"/>
    </location>
</feature>